<organism evidence="2">
    <name type="scientific">uncultured Thermomicrobiales bacterium</name>
    <dbReference type="NCBI Taxonomy" id="1645740"/>
    <lineage>
        <taxon>Bacteria</taxon>
        <taxon>Pseudomonadati</taxon>
        <taxon>Thermomicrobiota</taxon>
        <taxon>Thermomicrobia</taxon>
        <taxon>Thermomicrobiales</taxon>
        <taxon>environmental samples</taxon>
    </lineage>
</organism>
<dbReference type="EMBL" id="CADCWN010000136">
    <property type="protein sequence ID" value="CAA9569027.1"/>
    <property type="molecule type" value="Genomic_DNA"/>
</dbReference>
<reference evidence="2" key="1">
    <citation type="submission" date="2020-02" db="EMBL/GenBank/DDBJ databases">
        <authorList>
            <person name="Meier V. D."/>
        </authorList>
    </citation>
    <scope>NUCLEOTIDE SEQUENCE</scope>
    <source>
        <strain evidence="2">AVDCRST_MAG18</strain>
    </source>
</reference>
<protein>
    <submittedName>
        <fullName evidence="2">Phosphoesterase PHP, N-terminal</fullName>
    </submittedName>
</protein>
<sequence length="299" mass="32314">MQNLPFDKPGRFFKGNLHTHSTRSDGGLSPGEVVAAYRARGYDFLSLTDHFLEKYDFPIVDTTAYREDQFTTILGAELHGPTLENGDPWHILAVGLPLDFPPPAPDETGPAIASRAAAAGAFVGIAHPAWYSLSLDDALTLADAHAVEIYNTGCDREIDRGDSWHLTDVLLGRGKRLFAYATDDAHFGERPDAFGGWVQVRAERLDPGDILAALKAGHFYSSQGPELRDIRATGGELHVACSPAAAIHLTGRGSLRRSQHGDALEGAILPLAPFRGGPCRVTVIDSAGKRAWSNPIWLD</sequence>
<dbReference type="GO" id="GO:0035312">
    <property type="term" value="F:5'-3' DNA exonuclease activity"/>
    <property type="evidence" value="ECO:0007669"/>
    <property type="project" value="TreeGrafter"/>
</dbReference>
<dbReference type="AlphaFoldDB" id="A0A6J4V5X0"/>
<dbReference type="NCBIfam" id="NF038032">
    <property type="entry name" value="CehA_McbA_metalo"/>
    <property type="match status" value="1"/>
</dbReference>
<accession>A0A6J4V5X0</accession>
<feature type="domain" description="Polymerase/histidinol phosphatase N-terminal" evidence="1">
    <location>
        <begin position="15"/>
        <end position="82"/>
    </location>
</feature>
<name>A0A6J4V5X0_9BACT</name>
<proteinExistence type="predicted"/>
<dbReference type="SMART" id="SM00481">
    <property type="entry name" value="POLIIIAc"/>
    <property type="match status" value="1"/>
</dbReference>
<gene>
    <name evidence="2" type="ORF">AVDCRST_MAG18-1758</name>
</gene>
<dbReference type="InterPro" id="IPR016195">
    <property type="entry name" value="Pol/histidinol_Pase-like"/>
</dbReference>
<dbReference type="PANTHER" id="PTHR42924:SF11">
    <property type="entry name" value="POLYMERASE_HISTIDINOL PHOSPHATASE N-TERMINAL DOMAIN-CONTAINING PROTEIN"/>
    <property type="match status" value="1"/>
</dbReference>
<dbReference type="InterPro" id="IPR003141">
    <property type="entry name" value="Pol/His_phosphatase_N"/>
</dbReference>
<evidence type="ECO:0000259" key="1">
    <source>
        <dbReference type="SMART" id="SM00481"/>
    </source>
</evidence>
<dbReference type="InterPro" id="IPR052018">
    <property type="entry name" value="PHP_domain"/>
</dbReference>
<dbReference type="Gene3D" id="3.20.20.140">
    <property type="entry name" value="Metal-dependent hydrolases"/>
    <property type="match status" value="1"/>
</dbReference>
<dbReference type="SUPFAM" id="SSF89550">
    <property type="entry name" value="PHP domain-like"/>
    <property type="match status" value="1"/>
</dbReference>
<dbReference type="PANTHER" id="PTHR42924">
    <property type="entry name" value="EXONUCLEASE"/>
    <property type="match status" value="1"/>
</dbReference>
<dbReference type="GO" id="GO:0004534">
    <property type="term" value="F:5'-3' RNA exonuclease activity"/>
    <property type="evidence" value="ECO:0007669"/>
    <property type="project" value="TreeGrafter"/>
</dbReference>
<evidence type="ECO:0000313" key="2">
    <source>
        <dbReference type="EMBL" id="CAA9569027.1"/>
    </source>
</evidence>